<evidence type="ECO:0000313" key="4">
    <source>
        <dbReference type="EMBL" id="ADL50240.1"/>
    </source>
</evidence>
<accession>D9SQH2</accession>
<dbReference type="PROSITE" id="PS00552">
    <property type="entry name" value="HTH_MERR_1"/>
    <property type="match status" value="1"/>
</dbReference>
<dbReference type="Proteomes" id="UP000002730">
    <property type="component" value="Chromosome"/>
</dbReference>
<dbReference type="InterPro" id="IPR047057">
    <property type="entry name" value="MerR_fam"/>
</dbReference>
<dbReference type="InterPro" id="IPR011256">
    <property type="entry name" value="Reg_factor_effector_dom_sf"/>
</dbReference>
<dbReference type="RefSeq" id="WP_010074992.1">
    <property type="nucleotide sequence ID" value="NC_014393.1"/>
</dbReference>
<evidence type="ECO:0000259" key="3">
    <source>
        <dbReference type="PROSITE" id="PS50937"/>
    </source>
</evidence>
<dbReference type="PANTHER" id="PTHR30204:SF97">
    <property type="entry name" value="MERR FAMILY REGULATORY PROTEIN"/>
    <property type="match status" value="1"/>
</dbReference>
<evidence type="ECO:0000256" key="1">
    <source>
        <dbReference type="ARBA" id="ARBA00023125"/>
    </source>
</evidence>
<feature type="coiled-coil region" evidence="2">
    <location>
        <begin position="79"/>
        <end position="113"/>
    </location>
</feature>
<dbReference type="KEGG" id="ccb:Clocel_0464"/>
<evidence type="ECO:0000313" key="5">
    <source>
        <dbReference type="Proteomes" id="UP000002730"/>
    </source>
</evidence>
<dbReference type="STRING" id="573061.Clocel_0464"/>
<name>D9SQH2_CLOC7</name>
<dbReference type="eggNOG" id="COG0789">
    <property type="taxonomic scope" value="Bacteria"/>
</dbReference>
<dbReference type="PANTHER" id="PTHR30204">
    <property type="entry name" value="REDOX-CYCLING DRUG-SENSING TRANSCRIPTIONAL ACTIVATOR SOXR"/>
    <property type="match status" value="1"/>
</dbReference>
<dbReference type="SUPFAM" id="SSF55136">
    <property type="entry name" value="Probable bacterial effector-binding domain"/>
    <property type="match status" value="1"/>
</dbReference>
<dbReference type="InterPro" id="IPR010499">
    <property type="entry name" value="AraC_E-bd"/>
</dbReference>
<dbReference type="InterPro" id="IPR000551">
    <property type="entry name" value="MerR-type_HTH_dom"/>
</dbReference>
<keyword evidence="1" id="KW-0238">DNA-binding</keyword>
<keyword evidence="5" id="KW-1185">Reference proteome</keyword>
<dbReference type="Pfam" id="PF06445">
    <property type="entry name" value="GyrI-like"/>
    <property type="match status" value="1"/>
</dbReference>
<dbReference type="InterPro" id="IPR029442">
    <property type="entry name" value="GyrI-like"/>
</dbReference>
<keyword evidence="2" id="KW-0175">Coiled coil</keyword>
<gene>
    <name evidence="4" type="ordered locus">Clocel_0464</name>
</gene>
<dbReference type="GO" id="GO:0003700">
    <property type="term" value="F:DNA-binding transcription factor activity"/>
    <property type="evidence" value="ECO:0007669"/>
    <property type="project" value="InterPro"/>
</dbReference>
<dbReference type="PROSITE" id="PS50937">
    <property type="entry name" value="HTH_MERR_2"/>
    <property type="match status" value="1"/>
</dbReference>
<dbReference type="Gene3D" id="3.20.80.10">
    <property type="entry name" value="Regulatory factor, effector binding domain"/>
    <property type="match status" value="1"/>
</dbReference>
<feature type="domain" description="HTH merR-type" evidence="3">
    <location>
        <begin position="1"/>
        <end position="71"/>
    </location>
</feature>
<dbReference type="AlphaFoldDB" id="D9SQH2"/>
<sequence length="272" mass="31384">MFKIGDFSRLTRVSVRMLRHYDELGILKPEATDDFTGYRFYSIEQIPKVNRIQVLREMGFSLSEISGLMEQDLGSKQLLSLLDNRKRAISETIEKEQEKLLRVENLIKFIHREDSRMNYDITIKSIPSYKVIAVRDIIPTYEGEGKLWDELCAFAGKNNIKAIGPSYAIYYDTGYKESDVDVEVVMTISGDIAETVRVKVKELEAVDEMAVVFHKGHFHEMTSAYRALAIWLSANEYEMNGPIRAIYHKGPWSEQNPEEYLTEIQAPVVKKK</sequence>
<reference evidence="4 5" key="1">
    <citation type="submission" date="2010-08" db="EMBL/GenBank/DDBJ databases">
        <title>Complete sequence of Clostridium cellulovorans 743B.</title>
        <authorList>
            <consortium name="US DOE Joint Genome Institute"/>
            <person name="Lucas S."/>
            <person name="Copeland A."/>
            <person name="Lapidus A."/>
            <person name="Cheng J.-F."/>
            <person name="Bruce D."/>
            <person name="Goodwin L."/>
            <person name="Pitluck S."/>
            <person name="Chertkov O."/>
            <person name="Detter J.C."/>
            <person name="Han C."/>
            <person name="Tapia R."/>
            <person name="Land M."/>
            <person name="Hauser L."/>
            <person name="Chang Y.-J."/>
            <person name="Jeffries C."/>
            <person name="Kyrpides N."/>
            <person name="Ivanova N."/>
            <person name="Mikhailova N."/>
            <person name="Hemme C.L."/>
            <person name="Woyke T."/>
        </authorList>
    </citation>
    <scope>NUCLEOTIDE SEQUENCE [LARGE SCALE GENOMIC DNA]</scope>
    <source>
        <strain evidence="5">ATCC 35296 / DSM 3052 / OCM 3 / 743B</strain>
    </source>
</reference>
<dbReference type="SMART" id="SM00422">
    <property type="entry name" value="HTH_MERR"/>
    <property type="match status" value="1"/>
</dbReference>
<dbReference type="Pfam" id="PF13411">
    <property type="entry name" value="MerR_1"/>
    <property type="match status" value="1"/>
</dbReference>
<evidence type="ECO:0000256" key="2">
    <source>
        <dbReference type="SAM" id="Coils"/>
    </source>
</evidence>
<dbReference type="CDD" id="cd01107">
    <property type="entry name" value="HTH_BmrR"/>
    <property type="match status" value="1"/>
</dbReference>
<dbReference type="Gene3D" id="1.10.1660.10">
    <property type="match status" value="1"/>
</dbReference>
<protein>
    <submittedName>
        <fullName evidence="4">Transcriptional activator ligand binding domain protein</fullName>
    </submittedName>
</protein>
<dbReference type="InterPro" id="IPR009061">
    <property type="entry name" value="DNA-bd_dom_put_sf"/>
</dbReference>
<proteinExistence type="predicted"/>
<organism evidence="4 5">
    <name type="scientific">Clostridium cellulovorans (strain ATCC 35296 / DSM 3052 / OCM 3 / 743B)</name>
    <dbReference type="NCBI Taxonomy" id="573061"/>
    <lineage>
        <taxon>Bacteria</taxon>
        <taxon>Bacillati</taxon>
        <taxon>Bacillota</taxon>
        <taxon>Clostridia</taxon>
        <taxon>Eubacteriales</taxon>
        <taxon>Clostridiaceae</taxon>
        <taxon>Clostridium</taxon>
    </lineage>
</organism>
<dbReference type="GO" id="GO:0003677">
    <property type="term" value="F:DNA binding"/>
    <property type="evidence" value="ECO:0007669"/>
    <property type="project" value="UniProtKB-KW"/>
</dbReference>
<dbReference type="SUPFAM" id="SSF46955">
    <property type="entry name" value="Putative DNA-binding domain"/>
    <property type="match status" value="1"/>
</dbReference>
<dbReference type="OrthoDB" id="9773308at2"/>
<dbReference type="SMART" id="SM00871">
    <property type="entry name" value="AraC_E_bind"/>
    <property type="match status" value="1"/>
</dbReference>
<dbReference type="HOGENOM" id="CLU_065103_2_2_9"/>
<dbReference type="EMBL" id="CP002160">
    <property type="protein sequence ID" value="ADL50240.1"/>
    <property type="molecule type" value="Genomic_DNA"/>
</dbReference>